<keyword evidence="3" id="KW-1185">Reference proteome</keyword>
<feature type="region of interest" description="Disordered" evidence="1">
    <location>
        <begin position="1"/>
        <end position="25"/>
    </location>
</feature>
<dbReference type="Proteomes" id="UP000325315">
    <property type="component" value="Unassembled WGS sequence"/>
</dbReference>
<dbReference type="AlphaFoldDB" id="A0A5B6VF62"/>
<reference evidence="3" key="1">
    <citation type="journal article" date="2019" name="Plant Biotechnol. J.">
        <title>Genome sequencing of the Australian wild diploid species Gossypium australe highlights disease resistance and delayed gland morphogenesis.</title>
        <authorList>
            <person name="Cai Y."/>
            <person name="Cai X."/>
            <person name="Wang Q."/>
            <person name="Wang P."/>
            <person name="Zhang Y."/>
            <person name="Cai C."/>
            <person name="Xu Y."/>
            <person name="Wang K."/>
            <person name="Zhou Z."/>
            <person name="Wang C."/>
            <person name="Geng S."/>
            <person name="Li B."/>
            <person name="Dong Q."/>
            <person name="Hou Y."/>
            <person name="Wang H."/>
            <person name="Ai P."/>
            <person name="Liu Z."/>
            <person name="Yi F."/>
            <person name="Sun M."/>
            <person name="An G."/>
            <person name="Cheng J."/>
            <person name="Zhang Y."/>
            <person name="Shi Q."/>
            <person name="Xie Y."/>
            <person name="Shi X."/>
            <person name="Chang Y."/>
            <person name="Huang F."/>
            <person name="Chen Y."/>
            <person name="Hong S."/>
            <person name="Mi L."/>
            <person name="Sun Q."/>
            <person name="Zhang L."/>
            <person name="Zhou B."/>
            <person name="Peng R."/>
            <person name="Zhang X."/>
            <person name="Liu F."/>
        </authorList>
    </citation>
    <scope>NUCLEOTIDE SEQUENCE [LARGE SCALE GENOMIC DNA]</scope>
    <source>
        <strain evidence="3">cv. PA1801</strain>
    </source>
</reference>
<feature type="region of interest" description="Disordered" evidence="1">
    <location>
        <begin position="34"/>
        <end position="53"/>
    </location>
</feature>
<evidence type="ECO:0000313" key="2">
    <source>
        <dbReference type="EMBL" id="KAA3467835.1"/>
    </source>
</evidence>
<evidence type="ECO:0000313" key="3">
    <source>
        <dbReference type="Proteomes" id="UP000325315"/>
    </source>
</evidence>
<comment type="caution">
    <text evidence="2">The sequence shown here is derived from an EMBL/GenBank/DDBJ whole genome shotgun (WGS) entry which is preliminary data.</text>
</comment>
<gene>
    <name evidence="2" type="ORF">EPI10_002815</name>
</gene>
<evidence type="ECO:0000256" key="1">
    <source>
        <dbReference type="SAM" id="MobiDB-lite"/>
    </source>
</evidence>
<sequence length="79" mass="8266">MKRRRFEAISLSPKRRRLGKTERSSFLSPCQAIAGGPSGEAPAQSQSPATVHGGRSNAKVLAVVKCANCGANRGVTTEA</sequence>
<protein>
    <submittedName>
        <fullName evidence="2">Uncharacterized protein</fullName>
    </submittedName>
</protein>
<organism evidence="2 3">
    <name type="scientific">Gossypium australe</name>
    <dbReference type="NCBI Taxonomy" id="47621"/>
    <lineage>
        <taxon>Eukaryota</taxon>
        <taxon>Viridiplantae</taxon>
        <taxon>Streptophyta</taxon>
        <taxon>Embryophyta</taxon>
        <taxon>Tracheophyta</taxon>
        <taxon>Spermatophyta</taxon>
        <taxon>Magnoliopsida</taxon>
        <taxon>eudicotyledons</taxon>
        <taxon>Gunneridae</taxon>
        <taxon>Pentapetalae</taxon>
        <taxon>rosids</taxon>
        <taxon>malvids</taxon>
        <taxon>Malvales</taxon>
        <taxon>Malvaceae</taxon>
        <taxon>Malvoideae</taxon>
        <taxon>Gossypium</taxon>
    </lineage>
</organism>
<name>A0A5B6VF62_9ROSI</name>
<accession>A0A5B6VF62</accession>
<dbReference type="EMBL" id="SMMG02000007">
    <property type="protein sequence ID" value="KAA3467835.1"/>
    <property type="molecule type" value="Genomic_DNA"/>
</dbReference>
<proteinExistence type="predicted"/>